<evidence type="ECO:0000256" key="1">
    <source>
        <dbReference type="ARBA" id="ARBA00022614"/>
    </source>
</evidence>
<evidence type="ECO:0000313" key="5">
    <source>
        <dbReference type="Proteomes" id="UP001146120"/>
    </source>
</evidence>
<feature type="region of interest" description="Disordered" evidence="3">
    <location>
        <begin position="303"/>
        <end position="351"/>
    </location>
</feature>
<evidence type="ECO:0008006" key="6">
    <source>
        <dbReference type="Google" id="ProtNLM"/>
    </source>
</evidence>
<keyword evidence="5" id="KW-1185">Reference proteome</keyword>
<reference evidence="4" key="2">
    <citation type="journal article" date="2023" name="Microbiol Resour">
        <title>Decontamination and Annotation of the Draft Genome Sequence of the Oomycete Lagenidium giganteum ARSEF 373.</title>
        <authorList>
            <person name="Morgan W.R."/>
            <person name="Tartar A."/>
        </authorList>
    </citation>
    <scope>NUCLEOTIDE SEQUENCE</scope>
    <source>
        <strain evidence="4">ARSEF 373</strain>
    </source>
</reference>
<feature type="compositionally biased region" description="Polar residues" evidence="3">
    <location>
        <begin position="412"/>
        <end position="425"/>
    </location>
</feature>
<dbReference type="PROSITE" id="PS51450">
    <property type="entry name" value="LRR"/>
    <property type="match status" value="3"/>
</dbReference>
<name>A0AAV2ZB11_9STRA</name>
<evidence type="ECO:0000256" key="3">
    <source>
        <dbReference type="SAM" id="MobiDB-lite"/>
    </source>
</evidence>
<dbReference type="Gene3D" id="3.80.10.10">
    <property type="entry name" value="Ribonuclease Inhibitor"/>
    <property type="match status" value="2"/>
</dbReference>
<feature type="region of interest" description="Disordered" evidence="3">
    <location>
        <begin position="393"/>
        <end position="600"/>
    </location>
</feature>
<gene>
    <name evidence="4" type="ORF">N0F65_011412</name>
</gene>
<dbReference type="InterPro" id="IPR050836">
    <property type="entry name" value="SDS22/Internalin_LRR"/>
</dbReference>
<dbReference type="AlphaFoldDB" id="A0AAV2ZB11"/>
<dbReference type="SUPFAM" id="SSF52058">
    <property type="entry name" value="L domain-like"/>
    <property type="match status" value="1"/>
</dbReference>
<feature type="compositionally biased region" description="Basic and acidic residues" evidence="3">
    <location>
        <begin position="531"/>
        <end position="540"/>
    </location>
</feature>
<feature type="compositionally biased region" description="Polar residues" evidence="3">
    <location>
        <begin position="486"/>
        <end position="515"/>
    </location>
</feature>
<dbReference type="PANTHER" id="PTHR46652">
    <property type="entry name" value="LEUCINE-RICH REPEAT AND IQ DOMAIN-CONTAINING PROTEIN 1-RELATED"/>
    <property type="match status" value="1"/>
</dbReference>
<organism evidence="4 5">
    <name type="scientific">Lagenidium giganteum</name>
    <dbReference type="NCBI Taxonomy" id="4803"/>
    <lineage>
        <taxon>Eukaryota</taxon>
        <taxon>Sar</taxon>
        <taxon>Stramenopiles</taxon>
        <taxon>Oomycota</taxon>
        <taxon>Peronosporomycetes</taxon>
        <taxon>Pythiales</taxon>
        <taxon>Pythiaceae</taxon>
    </lineage>
</organism>
<keyword evidence="1" id="KW-0433">Leucine-rich repeat</keyword>
<dbReference type="InterPro" id="IPR032675">
    <property type="entry name" value="LRR_dom_sf"/>
</dbReference>
<dbReference type="SMART" id="SM00369">
    <property type="entry name" value="LRR_TYP"/>
    <property type="match status" value="5"/>
</dbReference>
<protein>
    <recommendedName>
        <fullName evidence="6">Protein phosphatase 1 regulatory subunit 7</fullName>
    </recommendedName>
</protein>
<reference evidence="4" key="1">
    <citation type="submission" date="2022-11" db="EMBL/GenBank/DDBJ databases">
        <authorList>
            <person name="Morgan W.R."/>
            <person name="Tartar A."/>
        </authorList>
    </citation>
    <scope>NUCLEOTIDE SEQUENCE</scope>
    <source>
        <strain evidence="4">ARSEF 373</strain>
    </source>
</reference>
<dbReference type="EMBL" id="DAKRPA010000018">
    <property type="protein sequence ID" value="DBA03511.1"/>
    <property type="molecule type" value="Genomic_DNA"/>
</dbReference>
<feature type="compositionally biased region" description="Polar residues" evidence="3">
    <location>
        <begin position="304"/>
        <end position="341"/>
    </location>
</feature>
<sequence length="620" mass="68156">LATEPNSSKFAIDAHNRGVEQVEDLSELPKLCALDVSFNRLTSLRNIATAKELRELKIYHNKLTSTVGLRGNSLLEGLLMHDNYIEAMSDDFQALVKLKTLWLNGNRITEVRNLRSCRALVHLDLSRNQIGGVVADGLESLISLEYLNVSGNQFKSLGNLSHMVKLDELNVSDNCLATLGGLYPPELTILRANGNDLNEVATLPVLPKLNELYIQNNTISDVSALPTKCPLLESLDLRNNAIRSAEKLGSWMSTATSLQDLWLDGNPCCASPSYILQVTSNISELKTLDTLVDESLKIHIESLKSGNGQSRPFTPSRPRTATSRPGSASSTHRPNTPNSRPGTPDGAPVFYKPSARIGNLVKVASAIEIERAQQDVHDQLVKVKMMLEAVSDERRGAPKAVLAATKPKAVTSPETSVSKKSQSRQPWKESEPIKGSARSKEERLPSSRVPELVQEDAPKEPIASVSISPAKQPQVKKSMADAGTNPLDTSNMSYLPSSRRSNAPQTNNSEIQTETEVLLPPAPPVYITEQDPEKMGRESSPEEEDVGEEMKQTLLQYVREDNQRSAEEHARKEKAMESPRIVSAKQAEQRKAPTPASRVGYRSFRLPSRDRSLTTATVEL</sequence>
<keyword evidence="2" id="KW-0677">Repeat</keyword>
<proteinExistence type="predicted"/>
<comment type="caution">
    <text evidence="4">The sequence shown here is derived from an EMBL/GenBank/DDBJ whole genome shotgun (WGS) entry which is preliminary data.</text>
</comment>
<evidence type="ECO:0000256" key="2">
    <source>
        <dbReference type="ARBA" id="ARBA00022737"/>
    </source>
</evidence>
<dbReference type="InterPro" id="IPR003591">
    <property type="entry name" value="Leu-rich_rpt_typical-subtyp"/>
</dbReference>
<dbReference type="SMART" id="SM00365">
    <property type="entry name" value="LRR_SD22"/>
    <property type="match status" value="6"/>
</dbReference>
<feature type="compositionally biased region" description="Basic and acidic residues" evidence="3">
    <location>
        <begin position="558"/>
        <end position="577"/>
    </location>
</feature>
<dbReference type="PANTHER" id="PTHR46652:SF3">
    <property type="entry name" value="LEUCINE-RICH REPEAT-CONTAINING PROTEIN 9"/>
    <property type="match status" value="1"/>
</dbReference>
<dbReference type="SMART" id="SM00364">
    <property type="entry name" value="LRR_BAC"/>
    <property type="match status" value="4"/>
</dbReference>
<dbReference type="InterPro" id="IPR001611">
    <property type="entry name" value="Leu-rich_rpt"/>
</dbReference>
<evidence type="ECO:0000313" key="4">
    <source>
        <dbReference type="EMBL" id="DBA03511.1"/>
    </source>
</evidence>
<feature type="compositionally biased region" description="Basic and acidic residues" evidence="3">
    <location>
        <begin position="426"/>
        <end position="445"/>
    </location>
</feature>
<feature type="non-terminal residue" evidence="4">
    <location>
        <position position="1"/>
    </location>
</feature>
<dbReference type="Pfam" id="PF13855">
    <property type="entry name" value="LRR_8"/>
    <property type="match status" value="1"/>
</dbReference>
<accession>A0AAV2ZB11</accession>
<dbReference type="Proteomes" id="UP001146120">
    <property type="component" value="Unassembled WGS sequence"/>
</dbReference>